<feature type="region of interest" description="Disordered" evidence="1">
    <location>
        <begin position="1"/>
        <end position="55"/>
    </location>
</feature>
<protein>
    <submittedName>
        <fullName evidence="2">Uncharacterized protein</fullName>
    </submittedName>
</protein>
<accession>A0A9C7PRQ2</accession>
<keyword evidence="3" id="KW-1185">Reference proteome</keyword>
<comment type="caution">
    <text evidence="2">The sequence shown here is derived from an EMBL/GenBank/DDBJ whole genome shotgun (WGS) entry which is preliminary data.</text>
</comment>
<dbReference type="AlphaFoldDB" id="A0A9C7PRQ2"/>
<proteinExistence type="predicted"/>
<dbReference type="OrthoDB" id="10353296at2759"/>
<organism evidence="2 3">
    <name type="scientific">Galdieria partita</name>
    <dbReference type="NCBI Taxonomy" id="83374"/>
    <lineage>
        <taxon>Eukaryota</taxon>
        <taxon>Rhodophyta</taxon>
        <taxon>Bangiophyceae</taxon>
        <taxon>Galdieriales</taxon>
        <taxon>Galdieriaceae</taxon>
        <taxon>Galdieria</taxon>
    </lineage>
</organism>
<dbReference type="Proteomes" id="UP001061958">
    <property type="component" value="Unassembled WGS sequence"/>
</dbReference>
<reference evidence="2" key="1">
    <citation type="journal article" date="2022" name="Proc. Natl. Acad. Sci. U.S.A.">
        <title>Life cycle and functional genomics of the unicellular red alga Galdieria for elucidating algal and plant evolution and industrial use.</title>
        <authorList>
            <person name="Hirooka S."/>
            <person name="Itabashi T."/>
            <person name="Ichinose T.M."/>
            <person name="Onuma R."/>
            <person name="Fujiwara T."/>
            <person name="Yamashita S."/>
            <person name="Jong L.W."/>
            <person name="Tomita R."/>
            <person name="Iwane A.H."/>
            <person name="Miyagishima S.Y."/>
        </authorList>
    </citation>
    <scope>NUCLEOTIDE SEQUENCE</scope>
    <source>
        <strain evidence="2">NBRC 102759</strain>
    </source>
</reference>
<name>A0A9C7PRQ2_9RHOD</name>
<gene>
    <name evidence="2" type="ORF">GpartN1_g1061.t1</name>
</gene>
<feature type="compositionally biased region" description="Low complexity" evidence="1">
    <location>
        <begin position="27"/>
        <end position="37"/>
    </location>
</feature>
<evidence type="ECO:0000313" key="3">
    <source>
        <dbReference type="Proteomes" id="UP001061958"/>
    </source>
</evidence>
<reference evidence="2" key="2">
    <citation type="submission" date="2022-01" db="EMBL/GenBank/DDBJ databases">
        <authorList>
            <person name="Hirooka S."/>
            <person name="Miyagishima S.Y."/>
        </authorList>
    </citation>
    <scope>NUCLEOTIDE SEQUENCE</scope>
    <source>
        <strain evidence="2">NBRC 102759</strain>
    </source>
</reference>
<evidence type="ECO:0000313" key="2">
    <source>
        <dbReference type="EMBL" id="GJQ09270.1"/>
    </source>
</evidence>
<sequence length="630" mass="72674">MMKSLSNNRKDRRHNDIGYSEHLINHSSPPMVSVSSSLEDNQKVDISSDEEDSSDNLECLSSIYPFQQQDKENNQNSKSEEAYFWSKLKESGNILEQLLQLQQSAVHSTPVDAEEETQSSASYEDNSYDFVEETKPFLISSSHYVVDEFQVEDFQDPNWVKLLRFLHPNATFPVGCIKFVIDHNLFSGSMIRGCFQLICCPLCNPNVVSEIDWSMLCHCLLYLFDRRISFTVEEESLSNITWKSVPEWIPSFQDFEKFMSHMGTITQTKETMESAKERFQKPTFSILSIWKRVLSCMAACIPVITCSPAFGGYGRLEDIVKVIQVMTRILLDPFGKHIRGQACWVLYRCWIVLGGSCQQLTCLVNEYFTSVFLKYATSITLQLQLLESLDSSLQQLSQYFAYKLFILYTKGEENLFYSLSEKIEYQVGNFLLSFLKENLVYGADVQLVKNGQVKAVGQFQRFVYPLIFEMKDASSIIHRVDMLSSEWQFCENSWSEHEASHFHMSHVEPHSLVKYHFKESFQPCEFVCLMEELCQRNCESISIIVRFALLAIQPSLLFQMESQQRERLLYAISTLKSASTGLINSCKVAIYLGHLHMIAECLCHSIETSHSGVVREQQLTLRKWFHDEDA</sequence>
<evidence type="ECO:0000256" key="1">
    <source>
        <dbReference type="SAM" id="MobiDB-lite"/>
    </source>
</evidence>
<dbReference type="EMBL" id="BQMJ01000007">
    <property type="protein sequence ID" value="GJQ09270.1"/>
    <property type="molecule type" value="Genomic_DNA"/>
</dbReference>